<feature type="transmembrane region" description="Helical" evidence="8">
    <location>
        <begin position="154"/>
        <end position="182"/>
    </location>
</feature>
<feature type="domain" description="ABC3 transporter permease C-terminal" evidence="9">
    <location>
        <begin position="113"/>
        <end position="233"/>
    </location>
</feature>
<comment type="similarity">
    <text evidence="6">Belongs to the ABC-4 integral membrane protein family.</text>
</comment>
<evidence type="ECO:0000256" key="2">
    <source>
        <dbReference type="ARBA" id="ARBA00022475"/>
    </source>
</evidence>
<feature type="transmembrane region" description="Helical" evidence="8">
    <location>
        <begin position="16"/>
        <end position="37"/>
    </location>
</feature>
<feature type="transmembrane region" description="Helical" evidence="8">
    <location>
        <begin position="278"/>
        <end position="296"/>
    </location>
</feature>
<evidence type="ECO:0000256" key="3">
    <source>
        <dbReference type="ARBA" id="ARBA00022692"/>
    </source>
</evidence>
<reference evidence="11" key="1">
    <citation type="journal article" date="2019" name="Int. J. Syst. Evol. Microbiol.">
        <title>The Global Catalogue of Microorganisms (GCM) 10K type strain sequencing project: providing services to taxonomists for standard genome sequencing and annotation.</title>
        <authorList>
            <consortium name="The Broad Institute Genomics Platform"/>
            <consortium name="The Broad Institute Genome Sequencing Center for Infectious Disease"/>
            <person name="Wu L."/>
            <person name="Ma J."/>
        </authorList>
    </citation>
    <scope>NUCLEOTIDE SEQUENCE [LARGE SCALE GENOMIC DNA]</scope>
    <source>
        <strain evidence="11">JCM 31202</strain>
    </source>
</reference>
<keyword evidence="5 8" id="KW-0472">Membrane</keyword>
<evidence type="ECO:0000256" key="8">
    <source>
        <dbReference type="SAM" id="Phobius"/>
    </source>
</evidence>
<feature type="region of interest" description="Disordered" evidence="7">
    <location>
        <begin position="44"/>
        <end position="78"/>
    </location>
</feature>
<dbReference type="InterPro" id="IPR050250">
    <property type="entry name" value="Macrolide_Exporter_MacB"/>
</dbReference>
<dbReference type="EMBL" id="JBHTJA010000047">
    <property type="protein sequence ID" value="MFD0903094.1"/>
    <property type="molecule type" value="Genomic_DNA"/>
</dbReference>
<protein>
    <submittedName>
        <fullName evidence="10">ABC transporter permease</fullName>
    </submittedName>
</protein>
<keyword evidence="11" id="KW-1185">Reference proteome</keyword>
<evidence type="ECO:0000259" key="9">
    <source>
        <dbReference type="Pfam" id="PF02687"/>
    </source>
</evidence>
<dbReference type="PANTHER" id="PTHR30572">
    <property type="entry name" value="MEMBRANE COMPONENT OF TRANSPORTER-RELATED"/>
    <property type="match status" value="1"/>
</dbReference>
<evidence type="ECO:0000256" key="6">
    <source>
        <dbReference type="ARBA" id="ARBA00038076"/>
    </source>
</evidence>
<accession>A0ABW3ERS9</accession>
<proteinExistence type="inferred from homology"/>
<organism evidence="10 11">
    <name type="scientific">Actinomadura sediminis</name>
    <dbReference type="NCBI Taxonomy" id="1038904"/>
    <lineage>
        <taxon>Bacteria</taxon>
        <taxon>Bacillati</taxon>
        <taxon>Actinomycetota</taxon>
        <taxon>Actinomycetes</taxon>
        <taxon>Streptosporangiales</taxon>
        <taxon>Thermomonosporaceae</taxon>
        <taxon>Actinomadura</taxon>
    </lineage>
</organism>
<comment type="caution">
    <text evidence="10">The sequence shown here is derived from an EMBL/GenBank/DDBJ whole genome shotgun (WGS) entry which is preliminary data.</text>
</comment>
<dbReference type="Pfam" id="PF02687">
    <property type="entry name" value="FtsX"/>
    <property type="match status" value="1"/>
</dbReference>
<feature type="transmembrane region" description="Helical" evidence="8">
    <location>
        <begin position="109"/>
        <end position="133"/>
    </location>
</feature>
<feature type="non-terminal residue" evidence="10">
    <location>
        <position position="297"/>
    </location>
</feature>
<keyword evidence="4 8" id="KW-1133">Transmembrane helix</keyword>
<sequence>MIGLALREIRGRPRRLAGTLTAVFLGVAFLTGTLVLGDTLASGLDSSHSGSHGRTDVIVPNAADASDSPRGSRGESGAATLDRAKAVDDVAHAAPLVQGSGPVLGTFRVVIAAFGGVALLVAAFTVHSAFAITAARRTREWALLRALGAEPRQVLAIAGVEALIVGVTGTAAGLAGGLGFAALLRRVLAEYRIGVALDGLTVAATTPLIAAPAGVLLTLAAALGPALRASRSAPVTALREAAAAPGGPAEARVIIGGVFRTVAAGAGAAGAAAGRTSLAAAGALLFVLALVVLGPVE</sequence>
<keyword evidence="2" id="KW-1003">Cell membrane</keyword>
<evidence type="ECO:0000313" key="10">
    <source>
        <dbReference type="EMBL" id="MFD0903094.1"/>
    </source>
</evidence>
<dbReference type="RefSeq" id="WP_378301548.1">
    <property type="nucleotide sequence ID" value="NZ_JBHTJA010000047.1"/>
</dbReference>
<dbReference type="PANTHER" id="PTHR30572:SF4">
    <property type="entry name" value="ABC TRANSPORTER PERMEASE YTRF"/>
    <property type="match status" value="1"/>
</dbReference>
<feature type="transmembrane region" description="Helical" evidence="8">
    <location>
        <begin position="202"/>
        <end position="223"/>
    </location>
</feature>
<comment type="subcellular location">
    <subcellularLocation>
        <location evidence="1">Cell membrane</location>
        <topology evidence="1">Multi-pass membrane protein</topology>
    </subcellularLocation>
</comment>
<dbReference type="InterPro" id="IPR003838">
    <property type="entry name" value="ABC3_permease_C"/>
</dbReference>
<keyword evidence="3 8" id="KW-0812">Transmembrane</keyword>
<gene>
    <name evidence="10" type="ORF">ACFQ11_22055</name>
</gene>
<dbReference type="Proteomes" id="UP001596972">
    <property type="component" value="Unassembled WGS sequence"/>
</dbReference>
<evidence type="ECO:0000256" key="4">
    <source>
        <dbReference type="ARBA" id="ARBA00022989"/>
    </source>
</evidence>
<name>A0ABW3ERS9_9ACTN</name>
<evidence type="ECO:0000313" key="11">
    <source>
        <dbReference type="Proteomes" id="UP001596972"/>
    </source>
</evidence>
<evidence type="ECO:0000256" key="7">
    <source>
        <dbReference type="SAM" id="MobiDB-lite"/>
    </source>
</evidence>
<evidence type="ECO:0000256" key="5">
    <source>
        <dbReference type="ARBA" id="ARBA00023136"/>
    </source>
</evidence>
<evidence type="ECO:0000256" key="1">
    <source>
        <dbReference type="ARBA" id="ARBA00004651"/>
    </source>
</evidence>